<dbReference type="Gene3D" id="2.40.30.100">
    <property type="entry name" value="AF2212/PG0164-like"/>
    <property type="match status" value="1"/>
</dbReference>
<dbReference type="EMBL" id="JACWZY010000001">
    <property type="protein sequence ID" value="MBD2699128.1"/>
    <property type="molecule type" value="Genomic_DNA"/>
</dbReference>
<dbReference type="Pfam" id="PF08922">
    <property type="entry name" value="DUF1905"/>
    <property type="match status" value="1"/>
</dbReference>
<dbReference type="InterPro" id="IPR015018">
    <property type="entry name" value="DUF1905"/>
</dbReference>
<sequence length="181" mass="20473">MPSFTTTLLKFGEKGDKTRWMYIEIPINVTDELKPGQKKTFRVKGTLDDFPIHQIALLPLGRSVERITDGLEGGFMMPINAAMRRGMGKHDEGTTVRVTLEVDDEPLALSADLLACLDDDPGAKRHFDTLAKSHQQYFSKWIEDAKSPETKEKRLVEAIRGLAMGMNFGETIRYFRKQKLG</sequence>
<evidence type="ECO:0000313" key="1">
    <source>
        <dbReference type="EMBL" id="MBD2699128.1"/>
    </source>
</evidence>
<organism evidence="1 2">
    <name type="scientific">Spirosoma profusum</name>
    <dbReference type="NCBI Taxonomy" id="2771354"/>
    <lineage>
        <taxon>Bacteria</taxon>
        <taxon>Pseudomonadati</taxon>
        <taxon>Bacteroidota</taxon>
        <taxon>Cytophagia</taxon>
        <taxon>Cytophagales</taxon>
        <taxon>Cytophagaceae</taxon>
        <taxon>Spirosoma</taxon>
    </lineage>
</organism>
<dbReference type="Proteomes" id="UP000598820">
    <property type="component" value="Unassembled WGS sequence"/>
</dbReference>
<keyword evidence="2" id="KW-1185">Reference proteome</keyword>
<comment type="caution">
    <text evidence="1">The sequence shown here is derived from an EMBL/GenBank/DDBJ whole genome shotgun (WGS) entry which is preliminary data.</text>
</comment>
<gene>
    <name evidence="1" type="ORF">IC229_00650</name>
</gene>
<dbReference type="Pfam" id="PF13376">
    <property type="entry name" value="OmdA"/>
    <property type="match status" value="1"/>
</dbReference>
<accession>A0A926XSJ4</accession>
<proteinExistence type="predicted"/>
<name>A0A926XSJ4_9BACT</name>
<protein>
    <submittedName>
        <fullName evidence="1">DUF1905 domain-containing protein</fullName>
    </submittedName>
</protein>
<evidence type="ECO:0000313" key="2">
    <source>
        <dbReference type="Proteomes" id="UP000598820"/>
    </source>
</evidence>
<dbReference type="RefSeq" id="WP_190884992.1">
    <property type="nucleotide sequence ID" value="NZ_JACWZY010000001.1"/>
</dbReference>
<reference evidence="1" key="1">
    <citation type="submission" date="2020-09" db="EMBL/GenBank/DDBJ databases">
        <authorList>
            <person name="Kim M.K."/>
        </authorList>
    </citation>
    <scope>NUCLEOTIDE SEQUENCE</scope>
    <source>
        <strain evidence="1">BT702</strain>
    </source>
</reference>
<dbReference type="SUPFAM" id="SSF141694">
    <property type="entry name" value="AF2212/PG0164-like"/>
    <property type="match status" value="1"/>
</dbReference>
<dbReference type="AlphaFoldDB" id="A0A926XSJ4"/>
<dbReference type="InterPro" id="IPR037079">
    <property type="entry name" value="AF2212/PG0164-like_sf"/>
</dbReference>